<protein>
    <submittedName>
        <fullName evidence="3">Phosphoesterase</fullName>
    </submittedName>
</protein>
<dbReference type="CDD" id="cd07385">
    <property type="entry name" value="MPP_YkuE_C"/>
    <property type="match status" value="1"/>
</dbReference>
<dbReference type="Gene3D" id="3.60.21.10">
    <property type="match status" value="1"/>
</dbReference>
<evidence type="ECO:0000256" key="1">
    <source>
        <dbReference type="SAM" id="Phobius"/>
    </source>
</evidence>
<evidence type="ECO:0000259" key="2">
    <source>
        <dbReference type="Pfam" id="PF00149"/>
    </source>
</evidence>
<dbReference type="PANTHER" id="PTHR31302">
    <property type="entry name" value="TRANSMEMBRANE PROTEIN WITH METALLOPHOSPHOESTERASE DOMAIN-RELATED"/>
    <property type="match status" value="1"/>
</dbReference>
<organism evidence="3 4">
    <name type="scientific">Paenibacillus pasadenensis</name>
    <dbReference type="NCBI Taxonomy" id="217090"/>
    <lineage>
        <taxon>Bacteria</taxon>
        <taxon>Bacillati</taxon>
        <taxon>Bacillota</taxon>
        <taxon>Bacilli</taxon>
        <taxon>Bacillales</taxon>
        <taxon>Paenibacillaceae</taxon>
        <taxon>Paenibacillus</taxon>
    </lineage>
</organism>
<sequence length="366" mass="40749">MHIMLGIVFLLLYGGLVWYVGWSGWRWLRPAAAAWFRVLYIAGLSFLALSFFLGRFFPEQALISRIGSYWLALFALLLMVLPVAQLLLLLLRLTRIPRHRAEKWGGALTLAVLLGLLAFGSYQAYSPVVRTYEVRVDKPAGGLKELNVVMAADMHFGLLSGPAHAERLVREIEKLQPDLVLFPGDIIDDDLELYESSGIGEILARIQAPYGVYATLGNHDKFDGPTERIIESLEGSGMQVLYDEVVTIEDKLTLIGRKDRTEQDRAPLAQLAAQADPSKPLFLLDHQPYELDIAARSGIDLMVSGHTHRGQIAPGHLITGAIYENDWGVLRKEQMTSVVTSGFGFWGPPIRLGSRSEIVQLRIVFS</sequence>
<keyword evidence="4" id="KW-1185">Reference proteome</keyword>
<dbReference type="AlphaFoldDB" id="A0A2N5N7C6"/>
<feature type="transmembrane region" description="Helical" evidence="1">
    <location>
        <begin position="6"/>
        <end position="22"/>
    </location>
</feature>
<keyword evidence="1" id="KW-0812">Transmembrane</keyword>
<evidence type="ECO:0000313" key="4">
    <source>
        <dbReference type="Proteomes" id="UP000234789"/>
    </source>
</evidence>
<feature type="transmembrane region" description="Helical" evidence="1">
    <location>
        <begin position="69"/>
        <end position="92"/>
    </location>
</feature>
<dbReference type="PANTHER" id="PTHR31302:SF0">
    <property type="entry name" value="TRANSMEMBRANE PROTEIN WITH METALLOPHOSPHOESTERASE DOMAIN"/>
    <property type="match status" value="1"/>
</dbReference>
<dbReference type="EMBL" id="NFEZ01000004">
    <property type="protein sequence ID" value="PLT46266.1"/>
    <property type="molecule type" value="Genomic_DNA"/>
</dbReference>
<accession>A0A2N5N7C6</accession>
<dbReference type="GO" id="GO:0016787">
    <property type="term" value="F:hydrolase activity"/>
    <property type="evidence" value="ECO:0007669"/>
    <property type="project" value="InterPro"/>
</dbReference>
<keyword evidence="1" id="KW-1133">Transmembrane helix</keyword>
<comment type="caution">
    <text evidence="3">The sequence shown here is derived from an EMBL/GenBank/DDBJ whole genome shotgun (WGS) entry which is preliminary data.</text>
</comment>
<dbReference type="InterPro" id="IPR051158">
    <property type="entry name" value="Metallophosphoesterase_sf"/>
</dbReference>
<feature type="transmembrane region" description="Helical" evidence="1">
    <location>
        <begin position="104"/>
        <end position="125"/>
    </location>
</feature>
<gene>
    <name evidence="3" type="ORF">B8V81_4697</name>
</gene>
<proteinExistence type="predicted"/>
<keyword evidence="1" id="KW-0472">Membrane</keyword>
<feature type="transmembrane region" description="Helical" evidence="1">
    <location>
        <begin position="34"/>
        <end position="57"/>
    </location>
</feature>
<name>A0A2N5N7C6_9BACL</name>
<dbReference type="Proteomes" id="UP000234789">
    <property type="component" value="Unassembled WGS sequence"/>
</dbReference>
<dbReference type="InterPro" id="IPR029052">
    <property type="entry name" value="Metallo-depent_PP-like"/>
</dbReference>
<dbReference type="RefSeq" id="WP_101809257.1">
    <property type="nucleotide sequence ID" value="NZ_NFEZ01000004.1"/>
</dbReference>
<feature type="domain" description="Calcineurin-like phosphoesterase" evidence="2">
    <location>
        <begin position="148"/>
        <end position="309"/>
    </location>
</feature>
<reference evidence="3 4" key="1">
    <citation type="submission" date="2017-05" db="EMBL/GenBank/DDBJ databases">
        <title>Functional genome analysis of Paenibacillus pasadenensis strain R16: insights on endophytic life style and antifungal activity.</title>
        <authorList>
            <person name="Passera A."/>
            <person name="Marcolungo L."/>
            <person name="Casati P."/>
            <person name="Brasca M."/>
            <person name="Quaglino F."/>
            <person name="Delledonne M."/>
        </authorList>
    </citation>
    <scope>NUCLEOTIDE SEQUENCE [LARGE SCALE GENOMIC DNA]</scope>
    <source>
        <strain evidence="3 4">R16</strain>
    </source>
</reference>
<dbReference type="InterPro" id="IPR004843">
    <property type="entry name" value="Calcineurin-like_PHP"/>
</dbReference>
<dbReference type="Pfam" id="PF00149">
    <property type="entry name" value="Metallophos"/>
    <property type="match status" value="1"/>
</dbReference>
<dbReference type="SUPFAM" id="SSF56300">
    <property type="entry name" value="Metallo-dependent phosphatases"/>
    <property type="match status" value="1"/>
</dbReference>
<evidence type="ECO:0000313" key="3">
    <source>
        <dbReference type="EMBL" id="PLT46266.1"/>
    </source>
</evidence>